<accession>A0ACB8GPQ2</accession>
<keyword evidence="1" id="KW-0560">Oxidoreductase</keyword>
<proteinExistence type="predicted"/>
<gene>
    <name evidence="1" type="ORF">JR316_0009763</name>
</gene>
<protein>
    <submittedName>
        <fullName evidence="1">Cytochrome P450 monooxygenase 103</fullName>
    </submittedName>
</protein>
<evidence type="ECO:0000313" key="2">
    <source>
        <dbReference type="Proteomes" id="UP000664032"/>
    </source>
</evidence>
<keyword evidence="2" id="KW-1185">Reference proteome</keyword>
<dbReference type="EMBL" id="JAFIQS020000009">
    <property type="protein sequence ID" value="KAH9477541.1"/>
    <property type="molecule type" value="Genomic_DNA"/>
</dbReference>
<reference evidence="1" key="1">
    <citation type="submission" date="2021-10" db="EMBL/GenBank/DDBJ databases">
        <title>Psilocybe cubensis genome.</title>
        <authorList>
            <person name="Mckernan K.J."/>
            <person name="Crawford S."/>
            <person name="Trippe A."/>
            <person name="Kane L.T."/>
            <person name="Mclaughlin S."/>
        </authorList>
    </citation>
    <scope>NUCLEOTIDE SEQUENCE</scope>
    <source>
        <strain evidence="1">MGC-MH-2018</strain>
    </source>
</reference>
<evidence type="ECO:0000313" key="1">
    <source>
        <dbReference type="EMBL" id="KAH9477541.1"/>
    </source>
</evidence>
<comment type="caution">
    <text evidence="1">The sequence shown here is derived from an EMBL/GenBank/DDBJ whole genome shotgun (WGS) entry which is preliminary data.</text>
</comment>
<sequence length="497" mass="56207">MITMLGALPTTAILLGAYFLVRFIRAPTHKLGHIPTVGSSNIFLSYFDALRYFREAHEMIQEGYEKYNGTPFKVSTMARWLVMVSGKDMIEDLRRASDDELSFNDAVGESIQTDYTIGPQIRTDPYHTAIVRTPLTRNLAIKFTDIKDEISTAFEEIVPNTGNEWTTFPALSTIMHIVCRTSNRLFVGLPLCRDPDWVKLNQQFTVDVIVSGQIINMFPPILRPIVGRLLTTVPSSIKRAMKHIGPQIEAQLEREKNSSHDDNPNNLISWLLDEAQGPQRLPRDLVTRVLSINFAAIHTTSHALTHALFYLASCPEYVQPMREEVEAVIEADGWTKLSMGKMRKLDSFIRESQRLSIGAVIMSRKVVKDFTFSNGVTIPAGTHIAVTSNATHMDPTLYEDPHTFKGFRFAEMREEEGESIKHLLVSLSPDYLVFGLGRHACPGRFFAANELKAMLAYILLNYDIKLPNDGPRPQNQWFMGAASPNRTAELMFRKRKD</sequence>
<name>A0ACB8GPQ2_PSICU</name>
<organism evidence="1 2">
    <name type="scientific">Psilocybe cubensis</name>
    <name type="common">Psychedelic mushroom</name>
    <name type="synonym">Stropharia cubensis</name>
    <dbReference type="NCBI Taxonomy" id="181762"/>
    <lineage>
        <taxon>Eukaryota</taxon>
        <taxon>Fungi</taxon>
        <taxon>Dikarya</taxon>
        <taxon>Basidiomycota</taxon>
        <taxon>Agaricomycotina</taxon>
        <taxon>Agaricomycetes</taxon>
        <taxon>Agaricomycetidae</taxon>
        <taxon>Agaricales</taxon>
        <taxon>Agaricineae</taxon>
        <taxon>Strophariaceae</taxon>
        <taxon>Psilocybe</taxon>
    </lineage>
</organism>
<dbReference type="Proteomes" id="UP000664032">
    <property type="component" value="Unassembled WGS sequence"/>
</dbReference>
<keyword evidence="1" id="KW-0503">Monooxygenase</keyword>